<feature type="compositionally biased region" description="Basic and acidic residues" evidence="1">
    <location>
        <begin position="55"/>
        <end position="71"/>
    </location>
</feature>
<dbReference type="EMBL" id="FMBM01000002">
    <property type="protein sequence ID" value="SCC81090.1"/>
    <property type="molecule type" value="Genomic_DNA"/>
</dbReference>
<evidence type="ECO:0000313" key="6">
    <source>
        <dbReference type="Proteomes" id="UP000182800"/>
    </source>
</evidence>
<dbReference type="STRING" id="1653334.GA0071312_2020"/>
<feature type="compositionally biased region" description="Gly residues" evidence="1">
    <location>
        <begin position="417"/>
        <end position="434"/>
    </location>
</feature>
<dbReference type="InterPro" id="IPR021136">
    <property type="entry name" value="Flagellar_hook_control-like_C"/>
</dbReference>
<protein>
    <submittedName>
        <fullName evidence="3">Chemotaxis protein MotD</fullName>
    </submittedName>
    <submittedName>
        <fullName evidence="4">Hook-length control protein FliK</fullName>
    </submittedName>
</protein>
<comment type="caution">
    <text evidence="3">The sequence shown here is derived from an EMBL/GenBank/DDBJ whole genome shotgun (WGS) entry which is preliminary data.</text>
</comment>
<feature type="region of interest" description="Disordered" evidence="1">
    <location>
        <begin position="185"/>
        <end position="250"/>
    </location>
</feature>
<feature type="compositionally biased region" description="Low complexity" evidence="1">
    <location>
        <begin position="18"/>
        <end position="29"/>
    </location>
</feature>
<reference evidence="4 6" key="2">
    <citation type="submission" date="2016-08" db="EMBL/GenBank/DDBJ databases">
        <authorList>
            <person name="Varghese N."/>
            <person name="Submissions Spin"/>
        </authorList>
    </citation>
    <scope>NUCLEOTIDE SEQUENCE [LARGE SCALE GENOMIC DNA]</scope>
    <source>
        <strain evidence="4 6">HL-109</strain>
    </source>
</reference>
<dbReference type="Gene3D" id="3.30.750.140">
    <property type="match status" value="1"/>
</dbReference>
<dbReference type="RefSeq" id="WP_074444860.1">
    <property type="nucleotide sequence ID" value="NZ_FMBM01000002.1"/>
</dbReference>
<organism evidence="3 5">
    <name type="scientific">Saliniramus fredricksonii</name>
    <dbReference type="NCBI Taxonomy" id="1653334"/>
    <lineage>
        <taxon>Bacteria</taxon>
        <taxon>Pseudomonadati</taxon>
        <taxon>Pseudomonadota</taxon>
        <taxon>Alphaproteobacteria</taxon>
        <taxon>Hyphomicrobiales</taxon>
        <taxon>Salinarimonadaceae</taxon>
        <taxon>Saliniramus</taxon>
    </lineage>
</organism>
<reference evidence="3 5" key="1">
    <citation type="submission" date="2015-09" db="EMBL/GenBank/DDBJ databases">
        <title>Identification and resolution of microdiversity through metagenomic sequencing of parallel consortia.</title>
        <authorList>
            <person name="Nelson W.C."/>
            <person name="Romine M.F."/>
            <person name="Lindemann S.R."/>
        </authorList>
    </citation>
    <scope>NUCLEOTIDE SEQUENCE [LARGE SCALE GENOMIC DNA]</scope>
    <source>
        <strain evidence="3">HL-109</strain>
    </source>
</reference>
<evidence type="ECO:0000256" key="1">
    <source>
        <dbReference type="SAM" id="MobiDB-lite"/>
    </source>
</evidence>
<feature type="compositionally biased region" description="Low complexity" evidence="1">
    <location>
        <begin position="199"/>
        <end position="229"/>
    </location>
</feature>
<feature type="domain" description="Flagellar hook-length control protein-like C-terminal" evidence="2">
    <location>
        <begin position="337"/>
        <end position="414"/>
    </location>
</feature>
<evidence type="ECO:0000259" key="2">
    <source>
        <dbReference type="Pfam" id="PF02120"/>
    </source>
</evidence>
<dbReference type="Proteomes" id="UP000182800">
    <property type="component" value="Unassembled WGS sequence"/>
</dbReference>
<sequence>MSAALTRFDPPPADHAARQSGRSGQSQGRALDKAGDKAGEKGGGTDAWRGPEAIAAERARREGAGEGRREAGAAGLDQASARPDDAAVAARMGDLAAQAGRAIADFAATADGQAGARPTRDIAAKAVADALARLAPEDEEKAVAQAQDPAARFFASLERLRALAGQLEGAGGAQTDAAANPQAVAGQTIPGQPAPGHFAGPSAAGDPASAQNAARMQAGQQAAAGAAMQSDESLHLSLRDNPGHSGLGARQASGIGEARIVSQATHFAPVPQAALGAGNLDALARAFDEGAAFMREAGPNLAAQAGEMRGGETRGADMRGGGFDQALAGSLRGEGARPAGPVKMLAIQLTPVSLGKISVAMHLSDGAMRMEITVSEPRALELVRADKDLIGNLIRKSGLSPESITIQSGDPAQAGRGNVGGNGAGQNGAGPGGHGDGEAGSNRGSRQGGEGSERSDHEGSRQHENSHGPRLSDGGDIYL</sequence>
<name>A0A0P7X707_9HYPH</name>
<dbReference type="Pfam" id="PF02120">
    <property type="entry name" value="Flg_hook"/>
    <property type="match status" value="1"/>
</dbReference>
<proteinExistence type="predicted"/>
<evidence type="ECO:0000313" key="4">
    <source>
        <dbReference type="EMBL" id="SCC81090.1"/>
    </source>
</evidence>
<keyword evidence="6" id="KW-1185">Reference proteome</keyword>
<feature type="compositionally biased region" description="Low complexity" evidence="1">
    <location>
        <begin position="72"/>
        <end position="85"/>
    </location>
</feature>
<dbReference type="Proteomes" id="UP000050497">
    <property type="component" value="Unassembled WGS sequence"/>
</dbReference>
<feature type="compositionally biased region" description="Basic and acidic residues" evidence="1">
    <location>
        <begin position="30"/>
        <end position="40"/>
    </location>
</feature>
<feature type="compositionally biased region" description="Basic and acidic residues" evidence="1">
    <location>
        <begin position="451"/>
        <end position="467"/>
    </location>
</feature>
<evidence type="ECO:0000313" key="3">
    <source>
        <dbReference type="EMBL" id="KPQ10864.1"/>
    </source>
</evidence>
<evidence type="ECO:0000313" key="5">
    <source>
        <dbReference type="Proteomes" id="UP000050497"/>
    </source>
</evidence>
<gene>
    <name evidence="3" type="primary">motD</name>
    <name evidence="4" type="ORF">GA0071312_2020</name>
    <name evidence="3" type="ORF">HLUCCO17_09245</name>
</gene>
<feature type="compositionally biased region" description="Basic and acidic residues" evidence="1">
    <location>
        <begin position="232"/>
        <end position="242"/>
    </location>
</feature>
<dbReference type="PATRIC" id="fig|1653334.4.peg.2952"/>
<dbReference type="EMBL" id="LJSX01000012">
    <property type="protein sequence ID" value="KPQ10864.1"/>
    <property type="molecule type" value="Genomic_DNA"/>
</dbReference>
<dbReference type="AlphaFoldDB" id="A0A0P7X707"/>
<accession>A0A0P7X707</accession>
<dbReference type="InterPro" id="IPR038610">
    <property type="entry name" value="FliK-like_C_sf"/>
</dbReference>
<feature type="region of interest" description="Disordered" evidence="1">
    <location>
        <begin position="1"/>
        <end position="85"/>
    </location>
</feature>
<feature type="region of interest" description="Disordered" evidence="1">
    <location>
        <begin position="402"/>
        <end position="479"/>
    </location>
</feature>